<protein>
    <submittedName>
        <fullName evidence="1">Uncharacterized protein</fullName>
    </submittedName>
</protein>
<accession>A0A1V0SIW7</accession>
<evidence type="ECO:0000313" key="1">
    <source>
        <dbReference type="EMBL" id="ARF11665.1"/>
    </source>
</evidence>
<sequence length="325" mass="38633">MKRIRPDEDKDENDSDKELYTKLIRKPYLIRFDNLINETKSSFYYKLSFDFSYKGLKTKLGKIVIYIFNVNFNANKRNQCSLYHYHQNTWGENCQYVGFLNDEFEHDDYITYSANEKRNTIFVNTCIKDLIEKTRYYHVNDQNKYNKEVLKDQDLQIIKLDYAQTHFRSFDDKTYEELSNEIRQRNSITGEFVIVSNIFIPVCKVNFEELTDSSKEYYIRLFMNSLNNAHTNYKSVFAENYNIIPETLTLLLKVGNDIQNLGIKLGNDNDTYSIFQIISELMQESYKLFGGTGSEITLLSGGSINNNYKMKYMKYKKKYLNLLDY</sequence>
<reference evidence="1" key="1">
    <citation type="journal article" date="2017" name="Science">
        <title>Giant viruses with an expanded complement of translation system components.</title>
        <authorList>
            <person name="Schulz F."/>
            <person name="Yutin N."/>
            <person name="Ivanova N.N."/>
            <person name="Ortega D.R."/>
            <person name="Lee T.K."/>
            <person name="Vierheilig J."/>
            <person name="Daims H."/>
            <person name="Horn M."/>
            <person name="Wagner M."/>
            <person name="Jensen G.J."/>
            <person name="Kyrpides N.C."/>
            <person name="Koonin E.V."/>
            <person name="Woyke T."/>
        </authorList>
    </citation>
    <scope>NUCLEOTIDE SEQUENCE</scope>
    <source>
        <strain evidence="1">KNV1</strain>
    </source>
</reference>
<proteinExistence type="predicted"/>
<gene>
    <name evidence="1" type="ORF">Klosneuvirus_2_101</name>
</gene>
<dbReference type="EMBL" id="KY684109">
    <property type="protein sequence ID" value="ARF11665.1"/>
    <property type="molecule type" value="Genomic_DNA"/>
</dbReference>
<organism evidence="1">
    <name type="scientific">Klosneuvirus KNV1</name>
    <dbReference type="NCBI Taxonomy" id="1977640"/>
    <lineage>
        <taxon>Viruses</taxon>
        <taxon>Varidnaviria</taxon>
        <taxon>Bamfordvirae</taxon>
        <taxon>Nucleocytoviricota</taxon>
        <taxon>Megaviricetes</taxon>
        <taxon>Imitervirales</taxon>
        <taxon>Mimiviridae</taxon>
        <taxon>Klosneuvirinae</taxon>
        <taxon>Klosneuvirus</taxon>
    </lineage>
</organism>
<name>A0A1V0SIW7_9VIRU</name>